<sequence length="199" mass="21431">MVAMDPDLDLGDGLRLRVLTDEDAALLVEATSGEPARSLWGARPAGPYSLLDGQIALAAWDPGAGDRFSVGVLGGSRLLGAVGLMPDDCGGIELAYWVRPEERGRGIASRAVGAATRWAHTSLGVSRIWLEIRPGNEPSLRLARRTGYRFEGRLPLHCRDHVHEDAARDTRHDCLIWVHPGEDACGTGTTGRAPSRHGR</sequence>
<dbReference type="PANTHER" id="PTHR43441">
    <property type="entry name" value="RIBOSOMAL-PROTEIN-SERINE ACETYLTRANSFERASE"/>
    <property type="match status" value="1"/>
</dbReference>
<dbReference type="AlphaFoldDB" id="A0A919GEP0"/>
<dbReference type="InterPro" id="IPR051908">
    <property type="entry name" value="Ribosomal_N-acetyltransferase"/>
</dbReference>
<reference evidence="2" key="2">
    <citation type="submission" date="2020-09" db="EMBL/GenBank/DDBJ databases">
        <authorList>
            <person name="Sun Q."/>
            <person name="Ohkuma M."/>
        </authorList>
    </citation>
    <scope>NUCLEOTIDE SEQUENCE</scope>
    <source>
        <strain evidence="2">JCM 5069</strain>
    </source>
</reference>
<dbReference type="PANTHER" id="PTHR43441:SF2">
    <property type="entry name" value="FAMILY ACETYLTRANSFERASE, PUTATIVE (AFU_ORTHOLOGUE AFUA_7G00850)-RELATED"/>
    <property type="match status" value="1"/>
</dbReference>
<comment type="caution">
    <text evidence="2">The sequence shown here is derived from an EMBL/GenBank/DDBJ whole genome shotgun (WGS) entry which is preliminary data.</text>
</comment>
<evidence type="ECO:0000259" key="1">
    <source>
        <dbReference type="PROSITE" id="PS51186"/>
    </source>
</evidence>
<dbReference type="GO" id="GO:0008999">
    <property type="term" value="F:protein-N-terminal-alanine acetyltransferase activity"/>
    <property type="evidence" value="ECO:0007669"/>
    <property type="project" value="TreeGrafter"/>
</dbReference>
<organism evidence="2 3">
    <name type="scientific">Streptomyces sulfonofaciens</name>
    <dbReference type="NCBI Taxonomy" id="68272"/>
    <lineage>
        <taxon>Bacteria</taxon>
        <taxon>Bacillati</taxon>
        <taxon>Actinomycetota</taxon>
        <taxon>Actinomycetes</taxon>
        <taxon>Kitasatosporales</taxon>
        <taxon>Streptomycetaceae</taxon>
        <taxon>Streptomyces</taxon>
    </lineage>
</organism>
<dbReference type="InterPro" id="IPR000182">
    <property type="entry name" value="GNAT_dom"/>
</dbReference>
<dbReference type="GO" id="GO:1990189">
    <property type="term" value="F:protein N-terminal-serine acetyltransferase activity"/>
    <property type="evidence" value="ECO:0007669"/>
    <property type="project" value="TreeGrafter"/>
</dbReference>
<dbReference type="Proteomes" id="UP000603708">
    <property type="component" value="Unassembled WGS sequence"/>
</dbReference>
<proteinExistence type="predicted"/>
<dbReference type="EMBL" id="BNCD01000013">
    <property type="protein sequence ID" value="GHH83014.1"/>
    <property type="molecule type" value="Genomic_DNA"/>
</dbReference>
<name>A0A919GEP0_9ACTN</name>
<dbReference type="SUPFAM" id="SSF55729">
    <property type="entry name" value="Acyl-CoA N-acyltransferases (Nat)"/>
    <property type="match status" value="1"/>
</dbReference>
<evidence type="ECO:0000313" key="2">
    <source>
        <dbReference type="EMBL" id="GHH83014.1"/>
    </source>
</evidence>
<gene>
    <name evidence="2" type="ORF">GCM10018793_44060</name>
</gene>
<protein>
    <recommendedName>
        <fullName evidence="1">N-acetyltransferase domain-containing protein</fullName>
    </recommendedName>
</protein>
<evidence type="ECO:0000313" key="3">
    <source>
        <dbReference type="Proteomes" id="UP000603708"/>
    </source>
</evidence>
<dbReference type="GO" id="GO:0005737">
    <property type="term" value="C:cytoplasm"/>
    <property type="evidence" value="ECO:0007669"/>
    <property type="project" value="TreeGrafter"/>
</dbReference>
<dbReference type="Pfam" id="PF13302">
    <property type="entry name" value="Acetyltransf_3"/>
    <property type="match status" value="1"/>
</dbReference>
<accession>A0A919GEP0</accession>
<reference evidence="2" key="1">
    <citation type="journal article" date="2014" name="Int. J. Syst. Evol. Microbiol.">
        <title>Complete genome sequence of Corynebacterium casei LMG S-19264T (=DSM 44701T), isolated from a smear-ripened cheese.</title>
        <authorList>
            <consortium name="US DOE Joint Genome Institute (JGI-PGF)"/>
            <person name="Walter F."/>
            <person name="Albersmeier A."/>
            <person name="Kalinowski J."/>
            <person name="Ruckert C."/>
        </authorList>
    </citation>
    <scope>NUCLEOTIDE SEQUENCE</scope>
    <source>
        <strain evidence="2">JCM 5069</strain>
    </source>
</reference>
<dbReference type="CDD" id="cd04301">
    <property type="entry name" value="NAT_SF"/>
    <property type="match status" value="1"/>
</dbReference>
<keyword evidence="3" id="KW-1185">Reference proteome</keyword>
<dbReference type="Gene3D" id="3.40.630.30">
    <property type="match status" value="1"/>
</dbReference>
<feature type="domain" description="N-acetyltransferase" evidence="1">
    <location>
        <begin position="14"/>
        <end position="169"/>
    </location>
</feature>
<dbReference type="InterPro" id="IPR016181">
    <property type="entry name" value="Acyl_CoA_acyltransferase"/>
</dbReference>
<dbReference type="PROSITE" id="PS51186">
    <property type="entry name" value="GNAT"/>
    <property type="match status" value="1"/>
</dbReference>